<dbReference type="PROSITE" id="PS50297">
    <property type="entry name" value="ANK_REP_REGION"/>
    <property type="match status" value="2"/>
</dbReference>
<feature type="repeat" description="ANK" evidence="2">
    <location>
        <begin position="1017"/>
        <end position="1049"/>
    </location>
</feature>
<evidence type="ECO:0000256" key="2">
    <source>
        <dbReference type="PROSITE-ProRule" id="PRU00023"/>
    </source>
</evidence>
<dbReference type="Pfam" id="PF12796">
    <property type="entry name" value="Ank_2"/>
    <property type="match status" value="2"/>
</dbReference>
<dbReference type="GO" id="GO:0009116">
    <property type="term" value="P:nucleoside metabolic process"/>
    <property type="evidence" value="ECO:0007669"/>
    <property type="project" value="InterPro"/>
</dbReference>
<dbReference type="HOGENOM" id="CLU_000288_34_2_1"/>
<dbReference type="InterPro" id="IPR053137">
    <property type="entry name" value="NLR-like"/>
</dbReference>
<dbReference type="PANTHER" id="PTHR46082">
    <property type="entry name" value="ATP/GTP-BINDING PROTEIN-RELATED"/>
    <property type="match status" value="1"/>
</dbReference>
<reference evidence="4" key="2">
    <citation type="submission" date="2014-03" db="EMBL/GenBank/DDBJ databases">
        <title>The Genome Annotation of Fusarium oxysporum Cotton.</title>
        <authorList>
            <consortium name="The Broad Institute Genomics Platform"/>
            <person name="Ma L.-J."/>
            <person name="Corby-Kistler H."/>
            <person name="Broz K."/>
            <person name="Gale L.R."/>
            <person name="Jonkers W."/>
            <person name="O'Donnell K."/>
            <person name="Ploetz R."/>
            <person name="Steinberg C."/>
            <person name="Schwartz D.C."/>
            <person name="VanEtten H."/>
            <person name="Zhou S."/>
            <person name="Young S.K."/>
            <person name="Zeng Q."/>
            <person name="Gargeya S."/>
            <person name="Fitzgerald M."/>
            <person name="Abouelleil A."/>
            <person name="Alvarado L."/>
            <person name="Chapman S.B."/>
            <person name="Gainer-Dewar J."/>
            <person name="Goldberg J."/>
            <person name="Griggs A."/>
            <person name="Gujja S."/>
            <person name="Hansen M."/>
            <person name="Howarth C."/>
            <person name="Imamovic A."/>
            <person name="Ireland A."/>
            <person name="Larimer J."/>
            <person name="McCowan C."/>
            <person name="Murphy C."/>
            <person name="Pearson M."/>
            <person name="Poon T.W."/>
            <person name="Priest M."/>
            <person name="Roberts A."/>
            <person name="Saif S."/>
            <person name="Shea T."/>
            <person name="Sykes S."/>
            <person name="Wortman J."/>
            <person name="Nusbaum C."/>
            <person name="Birren B."/>
        </authorList>
    </citation>
    <scope>NUCLEOTIDE SEQUENCE</scope>
    <source>
        <strain evidence="4">25433</strain>
    </source>
</reference>
<dbReference type="Gene3D" id="1.25.40.20">
    <property type="entry name" value="Ankyrin repeat-containing domain"/>
    <property type="match status" value="1"/>
</dbReference>
<dbReference type="InterPro" id="IPR007111">
    <property type="entry name" value="NACHT_NTPase"/>
</dbReference>
<gene>
    <name evidence="4" type="ORF">FOTG_16486</name>
</gene>
<evidence type="ECO:0000313" key="4">
    <source>
        <dbReference type="EMBL" id="EXM15150.1"/>
    </source>
</evidence>
<dbReference type="InterPro" id="IPR000845">
    <property type="entry name" value="Nucleoside_phosphorylase_d"/>
</dbReference>
<dbReference type="SUPFAM" id="SSF52540">
    <property type="entry name" value="P-loop containing nucleoside triphosphate hydrolases"/>
    <property type="match status" value="1"/>
</dbReference>
<sequence length="1088" mass="121818">MPEAEEYTIGWICALTKELIAAKVFLDFLPDPVDNAAINDDNNYTLGSIGKHNVVIAVLPYGQYGLVNATAALKDMTRTFSNLRAVLMVGIGGGVPCENDIRLGDIVVGSVGPSSGGVIQYDYGRAIQGEEFAVTGHLNQPPMAFLTAMSALHARYEMEGHSIDSNIDRALQRYKRLGKKYKRPEASTDRLYESNFVHQGSKGIRCSELCGNDNLVHRAERGEDENNPATHCGLIASGNQLVKNALLRDKLAAKHGILCFEMEAAGLMNHFPCVLIRGICDYSDSHKNDEWQEYAAMAAAAYTKDLLLQVAPSSVQKEERIETLLGRLNEKVDDIHQVTTESSRDIKSLSSSVRDDAISRWLNSTDPSVDHNKAREACHSGTGQWLLNNPQYITWKSQNNSFLWLNGNSGTGKTILSSTVIEDIRNSPVPQFRNCAILYFYITFTDSQKQCLDAILRSLINQLYHSRQETRHPITSLHSKCGGGSSRATVEQLKSTFREMLSVGGEVFILIDALDEYQNRSTQRADLLSWIKSFHNEPVNTHLLVTSRPEHDIKTSIETWADSGSIISLKTDNVGRDISEYVCDFVTKSTSFRRWHGQTSTQDDIVNTLTAKADGVFRWVALQLERLKDCINKEEVNTTLETLPETLQETYYRVLNELTSTRRKYVIRILQFLAYSDIPMELEAAVDALAINLTAPPGSRFVMKERMPLPAEISSLCSTLFVTVCKIRRFENRAARHRATFLQLAHSSVKEFILSCPRTEFDGLLIEPTARLMITEICLVYFLEMNCFLSDEELMWTHHLLPFAVDSWIHDASCRLSRLNNFTHLSMELLSNELLFKRWSKLIHKKSWFSLPFQKQDQVFYASWSGDENCVKKLLDSSVTRDTTAWRLDPALHVASEFGHLEVAALLIREGADVNAEGEIHNVLCTAIKAGHTDIISLLIKEGADVNAQQGPYRNTFEVASKTGRLDIVELLIKPSADVNAHSSYTDALYSASLYGHLNLVMYLVEEGADVNAQGGYYGTALCVAPCFGYLNIVTYLVEKGADVNAQGGCFENALQAALTRRRDTVVKFLQNHKANLRYDDVKPSPPW</sequence>
<dbReference type="InterPro" id="IPR027417">
    <property type="entry name" value="P-loop_NTPase"/>
</dbReference>
<dbReference type="Gene3D" id="3.40.50.300">
    <property type="entry name" value="P-loop containing nucleotide triphosphate hydrolases"/>
    <property type="match status" value="1"/>
</dbReference>
<dbReference type="InterPro" id="IPR036770">
    <property type="entry name" value="Ankyrin_rpt-contain_sf"/>
</dbReference>
<dbReference type="SMART" id="SM00248">
    <property type="entry name" value="ANK"/>
    <property type="match status" value="7"/>
</dbReference>
<feature type="repeat" description="ANK" evidence="2">
    <location>
        <begin position="919"/>
        <end position="951"/>
    </location>
</feature>
<dbReference type="InterPro" id="IPR056884">
    <property type="entry name" value="NPHP3-like_N"/>
</dbReference>
<dbReference type="EMBL" id="KK035232">
    <property type="protein sequence ID" value="EXM15150.1"/>
    <property type="molecule type" value="Genomic_DNA"/>
</dbReference>
<dbReference type="PROSITE" id="PS50088">
    <property type="entry name" value="ANK_REPEAT"/>
    <property type="match status" value="4"/>
</dbReference>
<evidence type="ECO:0000259" key="3">
    <source>
        <dbReference type="PROSITE" id="PS50837"/>
    </source>
</evidence>
<reference evidence="4" key="1">
    <citation type="submission" date="2011-11" db="EMBL/GenBank/DDBJ databases">
        <title>The Genome Sequence of Fusarium oxysporum Cotton.</title>
        <authorList>
            <consortium name="The Broad Institute Genome Sequencing Platform"/>
            <person name="Ma L.-J."/>
            <person name="Gale L.R."/>
            <person name="Schwartz D.C."/>
            <person name="Zhou S."/>
            <person name="Corby-Kistler H."/>
            <person name="Young S.K."/>
            <person name="Zeng Q."/>
            <person name="Gargeya S."/>
            <person name="Fitzgerald M."/>
            <person name="Haas B."/>
            <person name="Abouelleil A."/>
            <person name="Alvarado L."/>
            <person name="Arachchi H.M."/>
            <person name="Berlin A."/>
            <person name="Brown A."/>
            <person name="Chapman S.B."/>
            <person name="Chen Z."/>
            <person name="Dunbar C."/>
            <person name="Freedman E."/>
            <person name="Gearin G."/>
            <person name="Goldberg J."/>
            <person name="Griggs A."/>
            <person name="Gujja S."/>
            <person name="Heiman D."/>
            <person name="Howarth C."/>
            <person name="Larson L."/>
            <person name="Lui A."/>
            <person name="MacDonald P.J.P."/>
            <person name="Montmayeur A."/>
            <person name="Murphy C."/>
            <person name="Neiman D."/>
            <person name="Pearson M."/>
            <person name="Priest M."/>
            <person name="Roberts A."/>
            <person name="Saif S."/>
            <person name="Shea T."/>
            <person name="Shenoy N."/>
            <person name="Sisk P."/>
            <person name="Stolte C."/>
            <person name="Sykes S."/>
            <person name="Wortman J."/>
            <person name="Nusbaum C."/>
            <person name="Birren B."/>
        </authorList>
    </citation>
    <scope>NUCLEOTIDE SEQUENCE [LARGE SCALE GENOMIC DNA]</scope>
    <source>
        <strain evidence="4">25433</strain>
    </source>
</reference>
<dbReference type="InterPro" id="IPR002110">
    <property type="entry name" value="Ankyrin_rpt"/>
</dbReference>
<keyword evidence="1" id="KW-0677">Repeat</keyword>
<accession>X0M3A0</accession>
<evidence type="ECO:0000256" key="1">
    <source>
        <dbReference type="ARBA" id="ARBA00022737"/>
    </source>
</evidence>
<feature type="repeat" description="ANK" evidence="2">
    <location>
        <begin position="887"/>
        <end position="919"/>
    </location>
</feature>
<protein>
    <recommendedName>
        <fullName evidence="3">NACHT domain-containing protein</fullName>
    </recommendedName>
</protein>
<dbReference type="PANTHER" id="PTHR46082:SF11">
    <property type="entry name" value="AAA+ ATPASE DOMAIN-CONTAINING PROTEIN-RELATED"/>
    <property type="match status" value="1"/>
</dbReference>
<feature type="domain" description="NACHT" evidence="3">
    <location>
        <begin position="401"/>
        <end position="549"/>
    </location>
</feature>
<organism evidence="4">
    <name type="scientific">Fusarium oxysporum f. sp. vasinfectum 25433</name>
    <dbReference type="NCBI Taxonomy" id="1089449"/>
    <lineage>
        <taxon>Eukaryota</taxon>
        <taxon>Fungi</taxon>
        <taxon>Dikarya</taxon>
        <taxon>Ascomycota</taxon>
        <taxon>Pezizomycotina</taxon>
        <taxon>Sordariomycetes</taxon>
        <taxon>Hypocreomycetidae</taxon>
        <taxon>Hypocreales</taxon>
        <taxon>Nectriaceae</taxon>
        <taxon>Fusarium</taxon>
        <taxon>Fusarium oxysporum species complex</taxon>
    </lineage>
</organism>
<dbReference type="Pfam" id="PF01048">
    <property type="entry name" value="PNP_UDP_1"/>
    <property type="match status" value="1"/>
</dbReference>
<dbReference type="PROSITE" id="PS50837">
    <property type="entry name" value="NACHT"/>
    <property type="match status" value="1"/>
</dbReference>
<feature type="repeat" description="ANK" evidence="2">
    <location>
        <begin position="984"/>
        <end position="1016"/>
    </location>
</feature>
<dbReference type="InterPro" id="IPR035994">
    <property type="entry name" value="Nucleoside_phosphorylase_sf"/>
</dbReference>
<dbReference type="Proteomes" id="UP000030701">
    <property type="component" value="Unassembled WGS sequence"/>
</dbReference>
<dbReference type="SUPFAM" id="SSF48403">
    <property type="entry name" value="Ankyrin repeat"/>
    <property type="match status" value="1"/>
</dbReference>
<dbReference type="Pfam" id="PF24883">
    <property type="entry name" value="NPHP3_N"/>
    <property type="match status" value="1"/>
</dbReference>
<keyword evidence="2" id="KW-0040">ANK repeat</keyword>
<dbReference type="OrthoDB" id="1577640at2759"/>
<dbReference type="Gene3D" id="3.40.50.1580">
    <property type="entry name" value="Nucleoside phosphorylase domain"/>
    <property type="match status" value="1"/>
</dbReference>
<dbReference type="AlphaFoldDB" id="X0M3A0"/>
<proteinExistence type="predicted"/>
<name>X0M3A0_FUSOX</name>
<dbReference type="SUPFAM" id="SSF53167">
    <property type="entry name" value="Purine and uridine phosphorylases"/>
    <property type="match status" value="1"/>
</dbReference>
<dbReference type="GO" id="GO:0003824">
    <property type="term" value="F:catalytic activity"/>
    <property type="evidence" value="ECO:0007669"/>
    <property type="project" value="InterPro"/>
</dbReference>